<sequence length="149" mass="16168">MSSWNLHGRITKRTSICSLPSVAPPLLLLEPLGLELGTEFASTLIYAISTRLGHISEPRMVHLLDLASAVVGGSRVILVLTTPQHSRPPNFSSTLSPRIILRRVFTISTSVLSSPALGSAKWRSVVSVIYLTRACDLADNRESSEESMS</sequence>
<dbReference type="Proteomes" id="UP000823775">
    <property type="component" value="Unassembled WGS sequence"/>
</dbReference>
<dbReference type="EMBL" id="JACEIK010000859">
    <property type="protein sequence ID" value="MCD7463071.1"/>
    <property type="molecule type" value="Genomic_DNA"/>
</dbReference>
<reference evidence="1 2" key="1">
    <citation type="journal article" date="2021" name="BMC Genomics">
        <title>Datura genome reveals duplications of psychoactive alkaloid biosynthetic genes and high mutation rate following tissue culture.</title>
        <authorList>
            <person name="Rajewski A."/>
            <person name="Carter-House D."/>
            <person name="Stajich J."/>
            <person name="Litt A."/>
        </authorList>
    </citation>
    <scope>NUCLEOTIDE SEQUENCE [LARGE SCALE GENOMIC DNA]</scope>
    <source>
        <strain evidence="1">AR-01</strain>
    </source>
</reference>
<gene>
    <name evidence="1" type="ORF">HAX54_049895</name>
</gene>
<proteinExistence type="predicted"/>
<protein>
    <submittedName>
        <fullName evidence="1">Uncharacterized protein</fullName>
    </submittedName>
</protein>
<comment type="caution">
    <text evidence="1">The sequence shown here is derived from an EMBL/GenBank/DDBJ whole genome shotgun (WGS) entry which is preliminary data.</text>
</comment>
<evidence type="ECO:0000313" key="2">
    <source>
        <dbReference type="Proteomes" id="UP000823775"/>
    </source>
</evidence>
<name>A0ABS8SW48_DATST</name>
<keyword evidence="2" id="KW-1185">Reference proteome</keyword>
<accession>A0ABS8SW48</accession>
<evidence type="ECO:0000313" key="1">
    <source>
        <dbReference type="EMBL" id="MCD7463071.1"/>
    </source>
</evidence>
<organism evidence="1 2">
    <name type="scientific">Datura stramonium</name>
    <name type="common">Jimsonweed</name>
    <name type="synonym">Common thornapple</name>
    <dbReference type="NCBI Taxonomy" id="4076"/>
    <lineage>
        <taxon>Eukaryota</taxon>
        <taxon>Viridiplantae</taxon>
        <taxon>Streptophyta</taxon>
        <taxon>Embryophyta</taxon>
        <taxon>Tracheophyta</taxon>
        <taxon>Spermatophyta</taxon>
        <taxon>Magnoliopsida</taxon>
        <taxon>eudicotyledons</taxon>
        <taxon>Gunneridae</taxon>
        <taxon>Pentapetalae</taxon>
        <taxon>asterids</taxon>
        <taxon>lamiids</taxon>
        <taxon>Solanales</taxon>
        <taxon>Solanaceae</taxon>
        <taxon>Solanoideae</taxon>
        <taxon>Datureae</taxon>
        <taxon>Datura</taxon>
    </lineage>
</organism>